<reference evidence="2 3" key="1">
    <citation type="submission" date="2023-06" db="EMBL/GenBank/DDBJ databases">
        <title>Actinomycetospora Odt1-22.</title>
        <authorList>
            <person name="Supong K."/>
        </authorList>
    </citation>
    <scope>NUCLEOTIDE SEQUENCE [LARGE SCALE GENOMIC DNA]</scope>
    <source>
        <strain evidence="2 3">Odt1-22</strain>
    </source>
</reference>
<evidence type="ECO:0000313" key="2">
    <source>
        <dbReference type="EMBL" id="MDL5154618.1"/>
    </source>
</evidence>
<evidence type="ECO:0000313" key="3">
    <source>
        <dbReference type="Proteomes" id="UP001231924"/>
    </source>
</evidence>
<keyword evidence="3" id="KW-1185">Reference proteome</keyword>
<sequence>MTEATQSKTAGVLAGLAALAFIAVALISGLWYWWLIALVWVGLAVYWVQRGRRQSTTAPHE</sequence>
<evidence type="ECO:0008006" key="4">
    <source>
        <dbReference type="Google" id="ProtNLM"/>
    </source>
</evidence>
<evidence type="ECO:0000256" key="1">
    <source>
        <dbReference type="SAM" id="Phobius"/>
    </source>
</evidence>
<keyword evidence="1" id="KW-0472">Membrane</keyword>
<keyword evidence="1" id="KW-0812">Transmembrane</keyword>
<dbReference type="RefSeq" id="WP_286050652.1">
    <property type="nucleotide sequence ID" value="NZ_JASVWF010000001.1"/>
</dbReference>
<gene>
    <name evidence="2" type="ORF">QRT03_01495</name>
</gene>
<feature type="transmembrane region" description="Helical" evidence="1">
    <location>
        <begin position="31"/>
        <end position="48"/>
    </location>
</feature>
<organism evidence="2 3">
    <name type="scientific">Actinomycetospora termitidis</name>
    <dbReference type="NCBI Taxonomy" id="3053470"/>
    <lineage>
        <taxon>Bacteria</taxon>
        <taxon>Bacillati</taxon>
        <taxon>Actinomycetota</taxon>
        <taxon>Actinomycetes</taxon>
        <taxon>Pseudonocardiales</taxon>
        <taxon>Pseudonocardiaceae</taxon>
        <taxon>Actinomycetospora</taxon>
    </lineage>
</organism>
<comment type="caution">
    <text evidence="2">The sequence shown here is derived from an EMBL/GenBank/DDBJ whole genome shotgun (WGS) entry which is preliminary data.</text>
</comment>
<dbReference type="Proteomes" id="UP001231924">
    <property type="component" value="Unassembled WGS sequence"/>
</dbReference>
<name>A0ABT7M596_9PSEU</name>
<keyword evidence="1" id="KW-1133">Transmembrane helix</keyword>
<accession>A0ABT7M596</accession>
<dbReference type="EMBL" id="JASVWF010000001">
    <property type="protein sequence ID" value="MDL5154618.1"/>
    <property type="molecule type" value="Genomic_DNA"/>
</dbReference>
<feature type="transmembrane region" description="Helical" evidence="1">
    <location>
        <begin position="7"/>
        <end position="25"/>
    </location>
</feature>
<protein>
    <recommendedName>
        <fullName evidence="4">Integral membrane protein</fullName>
    </recommendedName>
</protein>
<proteinExistence type="predicted"/>